<dbReference type="Proteomes" id="UP001612915">
    <property type="component" value="Unassembled WGS sequence"/>
</dbReference>
<keyword evidence="1" id="KW-1133">Transmembrane helix</keyword>
<sequence length="43" mass="4611">MAVQSVHTQLTPSDGGGWLTWSLRVAIGLDLVILALLVVLPLR</sequence>
<reference evidence="2 3" key="1">
    <citation type="submission" date="2024-10" db="EMBL/GenBank/DDBJ databases">
        <title>The Natural Products Discovery Center: Release of the First 8490 Sequenced Strains for Exploring Actinobacteria Biosynthetic Diversity.</title>
        <authorList>
            <person name="Kalkreuter E."/>
            <person name="Kautsar S.A."/>
            <person name="Yang D."/>
            <person name="Bader C.D."/>
            <person name="Teijaro C.N."/>
            <person name="Fluegel L."/>
            <person name="Davis C.M."/>
            <person name="Simpson J.R."/>
            <person name="Lauterbach L."/>
            <person name="Steele A.D."/>
            <person name="Gui C."/>
            <person name="Meng S."/>
            <person name="Li G."/>
            <person name="Viehrig K."/>
            <person name="Ye F."/>
            <person name="Su P."/>
            <person name="Kiefer A.F."/>
            <person name="Nichols A."/>
            <person name="Cepeda A.J."/>
            <person name="Yan W."/>
            <person name="Fan B."/>
            <person name="Jiang Y."/>
            <person name="Adhikari A."/>
            <person name="Zheng C.-J."/>
            <person name="Schuster L."/>
            <person name="Cowan T.M."/>
            <person name="Smanski M.J."/>
            <person name="Chevrette M.G."/>
            <person name="De Carvalho L.P.S."/>
            <person name="Shen B."/>
        </authorList>
    </citation>
    <scope>NUCLEOTIDE SEQUENCE [LARGE SCALE GENOMIC DNA]</scope>
    <source>
        <strain evidence="2 3">NPDC049639</strain>
    </source>
</reference>
<dbReference type="RefSeq" id="WP_398273406.1">
    <property type="nucleotide sequence ID" value="NZ_JBITLV010000001.1"/>
</dbReference>
<gene>
    <name evidence="2" type="ORF">ACIB24_00200</name>
</gene>
<keyword evidence="3" id="KW-1185">Reference proteome</keyword>
<proteinExistence type="predicted"/>
<protein>
    <submittedName>
        <fullName evidence="2">Uncharacterized protein</fullName>
    </submittedName>
</protein>
<feature type="transmembrane region" description="Helical" evidence="1">
    <location>
        <begin position="21"/>
        <end position="42"/>
    </location>
</feature>
<dbReference type="EMBL" id="JBITLV010000001">
    <property type="protein sequence ID" value="MFI7585476.1"/>
    <property type="molecule type" value="Genomic_DNA"/>
</dbReference>
<keyword evidence="1" id="KW-0812">Transmembrane</keyword>
<keyword evidence="1" id="KW-0472">Membrane</keyword>
<accession>A0ABW8AGI8</accession>
<evidence type="ECO:0000256" key="1">
    <source>
        <dbReference type="SAM" id="Phobius"/>
    </source>
</evidence>
<name>A0ABW8AGI8_9ACTN</name>
<comment type="caution">
    <text evidence="2">The sequence shown here is derived from an EMBL/GenBank/DDBJ whole genome shotgun (WGS) entry which is preliminary data.</text>
</comment>
<evidence type="ECO:0000313" key="2">
    <source>
        <dbReference type="EMBL" id="MFI7585476.1"/>
    </source>
</evidence>
<evidence type="ECO:0000313" key="3">
    <source>
        <dbReference type="Proteomes" id="UP001612915"/>
    </source>
</evidence>
<organism evidence="2 3">
    <name type="scientific">Spongisporangium articulatum</name>
    <dbReference type="NCBI Taxonomy" id="3362603"/>
    <lineage>
        <taxon>Bacteria</taxon>
        <taxon>Bacillati</taxon>
        <taxon>Actinomycetota</taxon>
        <taxon>Actinomycetes</taxon>
        <taxon>Kineosporiales</taxon>
        <taxon>Kineosporiaceae</taxon>
        <taxon>Spongisporangium</taxon>
    </lineage>
</organism>